<dbReference type="Pfam" id="PF21958">
    <property type="entry name" value="SOGP_N"/>
    <property type="match status" value="1"/>
</dbReference>
<dbReference type="PANTHER" id="PTHR37469">
    <property type="entry name" value="CELLOBIONIC ACID PHOSPHORYLASE-RELATED"/>
    <property type="match status" value="1"/>
</dbReference>
<evidence type="ECO:0000259" key="4">
    <source>
        <dbReference type="Pfam" id="PF21250"/>
    </source>
</evidence>
<organism evidence="6">
    <name type="scientific">Rhizobium sp. ZPR3</name>
    <dbReference type="NCBI Taxonomy" id="3158967"/>
    <lineage>
        <taxon>Bacteria</taxon>
        <taxon>Pseudomonadati</taxon>
        <taxon>Pseudomonadota</taxon>
        <taxon>Alphaproteobacteria</taxon>
        <taxon>Hyphomicrobiales</taxon>
        <taxon>Rhizobiaceae</taxon>
        <taxon>Rhizobium/Agrobacterium group</taxon>
        <taxon>Rhizobium</taxon>
    </lineage>
</organism>
<dbReference type="Pfam" id="PF17167">
    <property type="entry name" value="Glyco_hydro_94"/>
    <property type="match status" value="1"/>
</dbReference>
<reference evidence="6" key="1">
    <citation type="submission" date="2024-06" db="EMBL/GenBank/DDBJ databases">
        <authorList>
            <person name="Li T."/>
            <person name="Gao R."/>
        </authorList>
    </citation>
    <scope>NUCLEOTIDE SEQUENCE</scope>
    <source>
        <strain evidence="6">ZPR3</strain>
        <plasmid evidence="6">unnamed1</plasmid>
    </source>
</reference>
<dbReference type="PANTHER" id="PTHR37469:SF2">
    <property type="entry name" value="CELLOBIONIC ACID PHOSPHORYLASE"/>
    <property type="match status" value="1"/>
</dbReference>
<gene>
    <name evidence="6" type="ORF">ABM479_23510</name>
</gene>
<dbReference type="GO" id="GO:0016757">
    <property type="term" value="F:glycosyltransferase activity"/>
    <property type="evidence" value="ECO:0007669"/>
    <property type="project" value="UniProtKB-KW"/>
</dbReference>
<keyword evidence="1" id="KW-0328">Glycosyltransferase</keyword>
<feature type="domain" description="Glycosyl hydrolase 94 catalytic" evidence="3">
    <location>
        <begin position="716"/>
        <end position="852"/>
    </location>
</feature>
<dbReference type="RefSeq" id="WP_349961182.1">
    <property type="nucleotide sequence ID" value="NZ_CP157961.1"/>
</dbReference>
<sequence length="1086" mass="118717">MSSDSNRSFQTPRREELGLITLGNNAGLSASALPNGTLFSIDFADQKGGVMINQVLGSPVYGGIGRLYLRVGGAKPATAEIVGPKAAVKFGHGKSGFAWSGETAGVRHTASLRLHPNETAWFWQISLENGTNAALSADLILVQDVGLGDRGFLMNSEAYASQYIDHHIAGHAAFGPVIMNRQNLKQGGGRNPWLAQGCLEGAAAYATDAIQLLVPSESNDGVMVPGFGSDLPSVRRQHEVACPTIQSKPLSLAAGASTTTTFFGLFIADHPAASSDADLAHLDGLPKLQRELAMDAIVSAQSARSLVQDAPLAESDDLDQTAIDALYPERMLEEHADGKLISFFVPDGPHNRHIVLREKERLVARRHGAIVRSGQNMLLDDQTLAATCWMQGIFAAQLTIGNTSFHKLFSVSRDPYNLTRSSGLRILVDLGDGWHLLGVPAAFEMGLSDTRWIYKLPGRTITVSAIASGDNPAMQWSVSVEGEACRFLVFGHIVLGERDYEAVANIAVDAAAKRISFRPQPSWLWDRYPKAGYHLVTSTPDAVEAVGGDELLYSDGATRNGPFIALKSKPTKALRFAVTGSMTDPDAAEALAARYSAGVDSEEMLAPAQRFWSHVTRDARIDGNGRDVEAQAVMLPWIAHDAIVHLSVPHGLEQYTGAAWGTRDVCQGPIEFLIAYEHDEEVRQILSTLFSEQYRDRGDWPQWFMLEPYANIRAGEAHGDIVVWPLKALCDYIEATGDITFLAEMVPWRADDTMQLTSERATISDHIEKLLDTVRSRFVPGTSLIRYGEGDWNDSLQPADPHLRDWMVSSWTVSLLYEQLVRYANILTLASRNEEAQSLQATAVAMRADFNRLLMRDGVVAGYGVFDPSHDGVELLLHPEDTRTGLHYSLIAMTQPMIGGLFTPDQRHAHMKIIRENLLFPDGVRLMEKPATYSGGPEKLFRRAESSAFFGREIGLMYVHAHLRYCEALALDDDAEAVWAALAVANPIAVSGRVEHASLRQRNTYFSSSDAAFDDRYQASSEWGGVKAGDIAVDGGWRIYSSGPGLYTKSLIGNIFGFKRQFGQRIRKPLLPASIGACEVKLDFKA</sequence>
<evidence type="ECO:0000259" key="5">
    <source>
        <dbReference type="Pfam" id="PF21958"/>
    </source>
</evidence>
<dbReference type="Gene3D" id="2.70.98.40">
    <property type="entry name" value="Glycoside hydrolase, family 65, N-terminal domain"/>
    <property type="match status" value="1"/>
</dbReference>
<dbReference type="AlphaFoldDB" id="A0AAU7S2B7"/>
<protein>
    <submittedName>
        <fullName evidence="6">Cellobiose phosphorylase</fullName>
    </submittedName>
</protein>
<geneLocation type="plasmid" evidence="6">
    <name>unnamed1</name>
</geneLocation>
<name>A0AAU7S2B7_9HYPH</name>
<proteinExistence type="predicted"/>
<evidence type="ECO:0000256" key="2">
    <source>
        <dbReference type="ARBA" id="ARBA00022679"/>
    </source>
</evidence>
<dbReference type="InterPro" id="IPR012341">
    <property type="entry name" value="6hp_glycosidase-like_sf"/>
</dbReference>
<dbReference type="Pfam" id="PF21250">
    <property type="entry name" value="SOGP_2nd"/>
    <property type="match status" value="1"/>
</dbReference>
<dbReference type="InterPro" id="IPR033432">
    <property type="entry name" value="GH94_catalytic"/>
</dbReference>
<dbReference type="Gene3D" id="1.50.10.10">
    <property type="match status" value="1"/>
</dbReference>
<dbReference type="InterPro" id="IPR052047">
    <property type="entry name" value="GH94_Enzymes"/>
</dbReference>
<dbReference type="GO" id="GO:0005975">
    <property type="term" value="P:carbohydrate metabolic process"/>
    <property type="evidence" value="ECO:0007669"/>
    <property type="project" value="InterPro"/>
</dbReference>
<dbReference type="EMBL" id="CP157961">
    <property type="protein sequence ID" value="XBT96490.1"/>
    <property type="molecule type" value="Genomic_DNA"/>
</dbReference>
<feature type="domain" description="SOGP N-terminal" evidence="5">
    <location>
        <begin position="32"/>
        <end position="264"/>
    </location>
</feature>
<dbReference type="SUPFAM" id="SSF48208">
    <property type="entry name" value="Six-hairpin glycosidases"/>
    <property type="match status" value="1"/>
</dbReference>
<feature type="domain" description="Glycoside phosphorylase super sandwich" evidence="4">
    <location>
        <begin position="327"/>
        <end position="578"/>
    </location>
</feature>
<dbReference type="InterPro" id="IPR053831">
    <property type="entry name" value="SOGP_N"/>
</dbReference>
<dbReference type="InterPro" id="IPR037018">
    <property type="entry name" value="GH65_N"/>
</dbReference>
<dbReference type="InterPro" id="IPR008928">
    <property type="entry name" value="6-hairpin_glycosidase_sf"/>
</dbReference>
<keyword evidence="6" id="KW-0614">Plasmid</keyword>
<evidence type="ECO:0000313" key="6">
    <source>
        <dbReference type="EMBL" id="XBT96490.1"/>
    </source>
</evidence>
<accession>A0AAU7S2B7</accession>
<keyword evidence="2" id="KW-0808">Transferase</keyword>
<dbReference type="InterPro" id="IPR048771">
    <property type="entry name" value="SOGP_2nd"/>
</dbReference>
<evidence type="ECO:0000256" key="1">
    <source>
        <dbReference type="ARBA" id="ARBA00022676"/>
    </source>
</evidence>
<evidence type="ECO:0000259" key="3">
    <source>
        <dbReference type="Pfam" id="PF17167"/>
    </source>
</evidence>